<dbReference type="AlphaFoldDB" id="A0A0G1VB46"/>
<comment type="caution">
    <text evidence="1">The sequence shown here is derived from an EMBL/GenBank/DDBJ whole genome shotgun (WGS) entry which is preliminary data.</text>
</comment>
<dbReference type="Proteomes" id="UP000034879">
    <property type="component" value="Unassembled WGS sequence"/>
</dbReference>
<dbReference type="PANTHER" id="PTHR15394:SF3">
    <property type="entry name" value="SERINE HYDROLASE RBBP9"/>
    <property type="match status" value="1"/>
</dbReference>
<dbReference type="SUPFAM" id="SSF53474">
    <property type="entry name" value="alpha/beta-Hydrolases"/>
    <property type="match status" value="1"/>
</dbReference>
<dbReference type="Pfam" id="PF06821">
    <property type="entry name" value="Ser_hydrolase"/>
    <property type="match status" value="1"/>
</dbReference>
<accession>A0A0G1VB46</accession>
<reference evidence="1 2" key="1">
    <citation type="journal article" date="2015" name="Nature">
        <title>rRNA introns, odd ribosomes, and small enigmatic genomes across a large radiation of phyla.</title>
        <authorList>
            <person name="Brown C.T."/>
            <person name="Hug L.A."/>
            <person name="Thomas B.C."/>
            <person name="Sharon I."/>
            <person name="Castelle C.J."/>
            <person name="Singh A."/>
            <person name="Wilkins M.J."/>
            <person name="Williams K.H."/>
            <person name="Banfield J.F."/>
        </authorList>
    </citation>
    <scope>NUCLEOTIDE SEQUENCE [LARGE SCALE GENOMIC DNA]</scope>
</reference>
<dbReference type="InterPro" id="IPR029058">
    <property type="entry name" value="AB_hydrolase_fold"/>
</dbReference>
<dbReference type="PANTHER" id="PTHR15394">
    <property type="entry name" value="SERINE HYDROLASE RBBP9"/>
    <property type="match status" value="1"/>
</dbReference>
<organism evidence="1 2">
    <name type="scientific">Candidatus Nomurabacteria bacterium GW2011_GWB1_47_6</name>
    <dbReference type="NCBI Taxonomy" id="1618749"/>
    <lineage>
        <taxon>Bacteria</taxon>
        <taxon>Candidatus Nomuraibacteriota</taxon>
    </lineage>
</organism>
<gene>
    <name evidence="1" type="ORF">UY01_C0013G0003</name>
</gene>
<dbReference type="Gene3D" id="3.40.50.1820">
    <property type="entry name" value="alpha/beta hydrolase"/>
    <property type="match status" value="1"/>
</dbReference>
<proteinExistence type="predicted"/>
<evidence type="ECO:0000313" key="1">
    <source>
        <dbReference type="EMBL" id="KKU75413.1"/>
    </source>
</evidence>
<dbReference type="GO" id="GO:0016787">
    <property type="term" value="F:hydrolase activity"/>
    <property type="evidence" value="ECO:0007669"/>
    <property type="project" value="InterPro"/>
</dbReference>
<protein>
    <recommendedName>
        <fullName evidence="3">YdeN-like protein</fullName>
    </recommendedName>
</protein>
<dbReference type="InterPro" id="IPR010662">
    <property type="entry name" value="RBBP9/YdeN"/>
</dbReference>
<sequence length="187" mass="21158">MSNVFIFHGTEGHPQENWFPWLKEKLEEKGHKVFVPQFPSPPVVPAKIAEWFEVLKDYEKEINEDTVIIGHSLGGVFALRVLEKLEHPVKAVFLVGAPIGVRPIRNYDRDSSFSGFDFDWQAIKRNAGHFVVFHSDDDPSVGLDNGRELSKNLGVPLSFVPNAGHFNTKAGYTQFPELLEKLENFIA</sequence>
<name>A0A0G1VB46_9BACT</name>
<evidence type="ECO:0000313" key="2">
    <source>
        <dbReference type="Proteomes" id="UP000034879"/>
    </source>
</evidence>
<evidence type="ECO:0008006" key="3">
    <source>
        <dbReference type="Google" id="ProtNLM"/>
    </source>
</evidence>
<dbReference type="EMBL" id="LCOJ01000013">
    <property type="protein sequence ID" value="KKU75413.1"/>
    <property type="molecule type" value="Genomic_DNA"/>
</dbReference>